<feature type="transmembrane region" description="Helical" evidence="2">
    <location>
        <begin position="71"/>
        <end position="91"/>
    </location>
</feature>
<dbReference type="GO" id="GO:0016020">
    <property type="term" value="C:membrane"/>
    <property type="evidence" value="ECO:0007669"/>
    <property type="project" value="InterPro"/>
</dbReference>
<keyword evidence="2" id="KW-1133">Transmembrane helix</keyword>
<dbReference type="Pfam" id="PF02325">
    <property type="entry name" value="CCB3_YggT"/>
    <property type="match status" value="1"/>
</dbReference>
<comment type="caution">
    <text evidence="3">The sequence shown here is derived from an EMBL/GenBank/DDBJ whole genome shotgun (WGS) entry which is preliminary data.</text>
</comment>
<dbReference type="InterPro" id="IPR003425">
    <property type="entry name" value="CCB3/YggT"/>
</dbReference>
<dbReference type="EMBL" id="JACCQK010000384">
    <property type="protein sequence ID" value="MBG0779626.1"/>
    <property type="molecule type" value="Genomic_DNA"/>
</dbReference>
<evidence type="ECO:0000313" key="4">
    <source>
        <dbReference type="Proteomes" id="UP000706172"/>
    </source>
</evidence>
<feature type="transmembrane region" description="Helical" evidence="2">
    <location>
        <begin position="12"/>
        <end position="35"/>
    </location>
</feature>
<evidence type="ECO:0000256" key="1">
    <source>
        <dbReference type="ARBA" id="ARBA00010894"/>
    </source>
</evidence>
<evidence type="ECO:0000313" key="3">
    <source>
        <dbReference type="EMBL" id="MBG0779626.1"/>
    </source>
</evidence>
<dbReference type="Proteomes" id="UP000706172">
    <property type="component" value="Unassembled WGS sequence"/>
</dbReference>
<accession>A0A931G7Q2</accession>
<protein>
    <submittedName>
        <fullName evidence="3">YggT family protein</fullName>
    </submittedName>
</protein>
<comment type="similarity">
    <text evidence="1">Belongs to the YggT family.</text>
</comment>
<name>A0A931G7Q2_9BACT</name>
<keyword evidence="2" id="KW-0472">Membrane</keyword>
<keyword evidence="2" id="KW-0812">Transmembrane</keyword>
<gene>
    <name evidence="3" type="ORF">H0S81_06835</name>
</gene>
<evidence type="ECO:0000256" key="2">
    <source>
        <dbReference type="SAM" id="Phobius"/>
    </source>
</evidence>
<dbReference type="AlphaFoldDB" id="A0A931G7Q2"/>
<organism evidence="3 4">
    <name type="scientific">Desulfotignum balticum</name>
    <dbReference type="NCBI Taxonomy" id="115781"/>
    <lineage>
        <taxon>Bacteria</taxon>
        <taxon>Pseudomonadati</taxon>
        <taxon>Thermodesulfobacteriota</taxon>
        <taxon>Desulfobacteria</taxon>
        <taxon>Desulfobacterales</taxon>
        <taxon>Desulfobacteraceae</taxon>
        <taxon>Desulfotignum</taxon>
    </lineage>
</organism>
<reference evidence="3" key="1">
    <citation type="submission" date="2020-07" db="EMBL/GenBank/DDBJ databases">
        <title>Severe corrosion of carbon steel in oil field produced water can be linked to methanogenic archaea containing a special type of NiFe hydrogenase.</title>
        <authorList>
            <person name="Lahme S."/>
            <person name="Mand J."/>
            <person name="Longwell J."/>
            <person name="Smith R."/>
            <person name="Enning D."/>
        </authorList>
    </citation>
    <scope>NUCLEOTIDE SEQUENCE</scope>
    <source>
        <strain evidence="3">MIC098Bin6</strain>
    </source>
</reference>
<sequence>MLVLANFLEAVAVVLDYGLTLYMWIVIAGAVLSWVSPDPYNPIVRFINTATEPVFYQIRKRLPVHFGGIDISPIVVLMGIIFLQTFVVNTLHGLARSMVL</sequence>
<dbReference type="PANTHER" id="PTHR33219">
    <property type="entry name" value="YLMG HOMOLOG PROTEIN 2, CHLOROPLASTIC"/>
    <property type="match status" value="1"/>
</dbReference>
<proteinExistence type="inferred from homology"/>
<dbReference type="PANTHER" id="PTHR33219:SF14">
    <property type="entry name" value="PROTEIN COFACTOR ASSEMBLY OF COMPLEX C SUBUNIT B CCB3, CHLOROPLASTIC-RELATED"/>
    <property type="match status" value="1"/>
</dbReference>